<organism evidence="2">
    <name type="scientific">Rosellinia necatrix</name>
    <name type="common">White root-rot fungus</name>
    <dbReference type="NCBI Taxonomy" id="77044"/>
    <lineage>
        <taxon>Eukaryota</taxon>
        <taxon>Fungi</taxon>
        <taxon>Dikarya</taxon>
        <taxon>Ascomycota</taxon>
        <taxon>Pezizomycotina</taxon>
        <taxon>Sordariomycetes</taxon>
        <taxon>Xylariomycetidae</taxon>
        <taxon>Xylariales</taxon>
        <taxon>Xylariaceae</taxon>
        <taxon>Rosellinia</taxon>
    </lineage>
</organism>
<gene>
    <name evidence="2" type="ORF">SAMD00023353_10700030</name>
</gene>
<protein>
    <submittedName>
        <fullName evidence="2">Uncharacterized protein</fullName>
    </submittedName>
</protein>
<keyword evidence="3" id="KW-1185">Reference proteome</keyword>
<proteinExistence type="predicted"/>
<dbReference type="STRING" id="77044.A0A1W2TWQ3"/>
<dbReference type="AlphaFoldDB" id="A0A1W2TWQ3"/>
<evidence type="ECO:0000256" key="1">
    <source>
        <dbReference type="SAM" id="SignalP"/>
    </source>
</evidence>
<dbReference type="OrthoDB" id="4760103at2759"/>
<evidence type="ECO:0000313" key="2">
    <source>
        <dbReference type="EMBL" id="GAP93118.1"/>
    </source>
</evidence>
<name>A0A1W2TWQ3_ROSNE</name>
<dbReference type="Proteomes" id="UP000054516">
    <property type="component" value="Unassembled WGS sequence"/>
</dbReference>
<evidence type="ECO:0000313" key="3">
    <source>
        <dbReference type="Proteomes" id="UP000054516"/>
    </source>
</evidence>
<feature type="signal peptide" evidence="1">
    <location>
        <begin position="1"/>
        <end position="18"/>
    </location>
</feature>
<keyword evidence="1" id="KW-0732">Signal</keyword>
<reference evidence="2" key="1">
    <citation type="submission" date="2016-03" db="EMBL/GenBank/DDBJ databases">
        <title>Draft genome sequence of Rosellinia necatrix.</title>
        <authorList>
            <person name="Kanematsu S."/>
        </authorList>
    </citation>
    <scope>NUCLEOTIDE SEQUENCE [LARGE SCALE GENOMIC DNA]</scope>
    <source>
        <strain evidence="2">W97</strain>
    </source>
</reference>
<dbReference type="EMBL" id="DF977552">
    <property type="protein sequence ID" value="GAP93118.1"/>
    <property type="molecule type" value="Genomic_DNA"/>
</dbReference>
<sequence>MQFTTFALAALSMGSTIAAPALGLVSFDNALAYTGNVKTIVEEQVTKITTVFSGTPAENAVTQVQGSLLIIGQNVNGLVGPLVALGNDATTPLTQGQLASVPQLVSDCQAIVSGIKTIGKTVVGGLSEDGLNQVQPELQWVLSAAGPVVRPVVAFTTTNVPGSTAVLQKVNGAVGKLQDTANSLIVPVNGLLGGLLGGLL</sequence>
<accession>A0A1W2TWQ3</accession>
<feature type="chain" id="PRO_5010706102" evidence="1">
    <location>
        <begin position="19"/>
        <end position="200"/>
    </location>
</feature>